<feature type="active site" description="Proton acceptor" evidence="8">
    <location>
        <position position="445"/>
    </location>
</feature>
<dbReference type="Pfam" id="PF02852">
    <property type="entry name" value="Pyr_redox_dim"/>
    <property type="match status" value="1"/>
</dbReference>
<keyword evidence="4 11" id="KW-0560">Oxidoreductase</keyword>
<feature type="disulfide bond" description="Redox-active" evidence="10">
    <location>
        <begin position="40"/>
        <end position="45"/>
    </location>
</feature>
<keyword evidence="6" id="KW-1015">Disulfide bond</keyword>
<dbReference type="Gene3D" id="3.50.50.60">
    <property type="entry name" value="FAD/NAD(P)-binding domain"/>
    <property type="match status" value="2"/>
</dbReference>
<feature type="binding site" evidence="9">
    <location>
        <position position="310"/>
    </location>
    <ligand>
        <name>FAD</name>
        <dbReference type="ChEBI" id="CHEBI:57692"/>
    </ligand>
</feature>
<proteinExistence type="inferred from homology"/>
<dbReference type="PANTHER" id="PTHR22912:SF217">
    <property type="entry name" value="DIHYDROLIPOYL DEHYDROGENASE"/>
    <property type="match status" value="1"/>
</dbReference>
<gene>
    <name evidence="14" type="ORF">ET989_00625</name>
</gene>
<feature type="domain" description="Pyridine nucleotide-disulphide oxidoreductase dimerisation" evidence="12">
    <location>
        <begin position="347"/>
        <end position="455"/>
    </location>
</feature>
<comment type="cofactor">
    <cofactor evidence="9">
        <name>FAD</name>
        <dbReference type="ChEBI" id="CHEBI:57692"/>
    </cofactor>
    <text evidence="9">Binds 1 FAD per subunit.</text>
</comment>
<keyword evidence="7 11" id="KW-0676">Redox-active center</keyword>
<dbReference type="Gene3D" id="3.30.390.30">
    <property type="match status" value="1"/>
</dbReference>
<evidence type="ECO:0000256" key="1">
    <source>
        <dbReference type="ARBA" id="ARBA00007532"/>
    </source>
</evidence>
<evidence type="ECO:0000313" key="15">
    <source>
        <dbReference type="Proteomes" id="UP000292373"/>
    </source>
</evidence>
<feature type="binding site" evidence="9">
    <location>
        <position position="49"/>
    </location>
    <ligand>
        <name>FAD</name>
        <dbReference type="ChEBI" id="CHEBI:57692"/>
    </ligand>
</feature>
<evidence type="ECO:0000256" key="11">
    <source>
        <dbReference type="RuleBase" id="RU003691"/>
    </source>
</evidence>
<dbReference type="SUPFAM" id="SSF55424">
    <property type="entry name" value="FAD/NAD-linked reductases, dimerisation (C-terminal) domain"/>
    <property type="match status" value="1"/>
</dbReference>
<keyword evidence="9" id="KW-0547">Nucleotide-binding</keyword>
<evidence type="ECO:0000256" key="7">
    <source>
        <dbReference type="ARBA" id="ARBA00023284"/>
    </source>
</evidence>
<evidence type="ECO:0000256" key="6">
    <source>
        <dbReference type="ARBA" id="ARBA00023157"/>
    </source>
</evidence>
<evidence type="ECO:0000259" key="13">
    <source>
        <dbReference type="Pfam" id="PF07992"/>
    </source>
</evidence>
<reference evidence="14 15" key="1">
    <citation type="submission" date="2019-01" db="EMBL/GenBank/DDBJ databases">
        <title>Lactibacter flavus gen. nov., sp. nov., a novel bacterium of the family Propionibacteriaceae isolated from raw milk and dairy products.</title>
        <authorList>
            <person name="Huptas C."/>
            <person name="Wenning M."/>
            <person name="Breitenwieser F."/>
            <person name="Doll E."/>
            <person name="Von Neubeck M."/>
            <person name="Busse H.-J."/>
            <person name="Scherer S."/>
        </authorList>
    </citation>
    <scope>NUCLEOTIDE SEQUENCE [LARGE SCALE GENOMIC DNA]</scope>
    <source>
        <strain evidence="14 15">KCTC 33808</strain>
    </source>
</reference>
<accession>A0A4Q9KIR8</accession>
<sequence length="463" mass="49459">MRHFDLIVIGSGSGNSIVDDRFADWDVALIDDGPRFGGTCLNYGCIPTKMFVLPADILRAPEAGAPLGVFAPQPSADWAVVRDRIFGRIDPISTGGEMWRAEAANVTLYRDTARFTGEGTLEVSGETITADRIVIAAGSRCTSPASIAGLDEAWASQRVHNSDTVMRIDELPERLIILGAGFIAAEFAHVFSAFGSHVTVVARSGAMLRREDAEISRRYTAAAARHVDLRLGHSTDRVEADADRVRVHTTDNGGVQHVLEGDLLLVATGRRPNSDRLAVTVGGIEVDPLGFVVVDAQQRTSVEGVWAVGDVSNPSMLKHAANHEARIVQHNLLHPDDPRENTLAPLPHAVFGHPQVAAAGLTEAEARAAGHDIAVAVQEYGSTAYGWALEDTESCVKLIADKQTKQVLGAHIIGPQASSLIQPLVQGMSTGVDVPTMARGQYWIHPALTEVVENALLSLGLEA</sequence>
<evidence type="ECO:0000256" key="8">
    <source>
        <dbReference type="PIRSR" id="PIRSR000350-2"/>
    </source>
</evidence>
<feature type="binding site" evidence="9">
    <location>
        <position position="269"/>
    </location>
    <ligand>
        <name>NAD(+)</name>
        <dbReference type="ChEBI" id="CHEBI:57540"/>
    </ligand>
</feature>
<organism evidence="14 15">
    <name type="scientific">Propioniciclava sinopodophylli</name>
    <dbReference type="NCBI Taxonomy" id="1837344"/>
    <lineage>
        <taxon>Bacteria</taxon>
        <taxon>Bacillati</taxon>
        <taxon>Actinomycetota</taxon>
        <taxon>Actinomycetes</taxon>
        <taxon>Propionibacteriales</taxon>
        <taxon>Propionibacteriaceae</taxon>
        <taxon>Propioniciclava</taxon>
    </lineage>
</organism>
<dbReference type="InterPro" id="IPR036188">
    <property type="entry name" value="FAD/NAD-bd_sf"/>
</dbReference>
<dbReference type="InterPro" id="IPR012999">
    <property type="entry name" value="Pyr_OxRdtase_I_AS"/>
</dbReference>
<dbReference type="PRINTS" id="PR00368">
    <property type="entry name" value="FADPNR"/>
</dbReference>
<dbReference type="RefSeq" id="WP_131166627.1">
    <property type="nucleotide sequence ID" value="NZ_SDMQ01000001.1"/>
</dbReference>
<keyword evidence="3 9" id="KW-0274">FAD</keyword>
<dbReference type="PIRSF" id="PIRSF000350">
    <property type="entry name" value="Mercury_reductase_MerA"/>
    <property type="match status" value="1"/>
</dbReference>
<dbReference type="Pfam" id="PF07992">
    <property type="entry name" value="Pyr_redox_2"/>
    <property type="match status" value="1"/>
</dbReference>
<evidence type="ECO:0000256" key="4">
    <source>
        <dbReference type="ARBA" id="ARBA00023002"/>
    </source>
</evidence>
<protein>
    <submittedName>
        <fullName evidence="14">Mycothione reductase</fullName>
        <ecNumber evidence="14">1.8.1.15</ecNumber>
    </submittedName>
</protein>
<dbReference type="PANTHER" id="PTHR22912">
    <property type="entry name" value="DISULFIDE OXIDOREDUCTASE"/>
    <property type="match status" value="1"/>
</dbReference>
<evidence type="ECO:0000256" key="9">
    <source>
        <dbReference type="PIRSR" id="PIRSR000350-3"/>
    </source>
</evidence>
<dbReference type="AlphaFoldDB" id="A0A4Q9KIR8"/>
<dbReference type="GO" id="GO:0006103">
    <property type="term" value="P:2-oxoglutarate metabolic process"/>
    <property type="evidence" value="ECO:0007669"/>
    <property type="project" value="TreeGrafter"/>
</dbReference>
<dbReference type="InterPro" id="IPR050151">
    <property type="entry name" value="Class-I_Pyr_Nuc-Dis_Oxidored"/>
</dbReference>
<dbReference type="GO" id="GO:0004148">
    <property type="term" value="F:dihydrolipoyl dehydrogenase (NADH) activity"/>
    <property type="evidence" value="ECO:0007669"/>
    <property type="project" value="TreeGrafter"/>
</dbReference>
<evidence type="ECO:0000256" key="2">
    <source>
        <dbReference type="ARBA" id="ARBA00022630"/>
    </source>
</evidence>
<comment type="caution">
    <text evidence="14">The sequence shown here is derived from an EMBL/GenBank/DDBJ whole genome shotgun (WGS) entry which is preliminary data.</text>
</comment>
<feature type="binding site" evidence="9">
    <location>
        <begin position="316"/>
        <end position="319"/>
    </location>
    <ligand>
        <name>FAD</name>
        <dbReference type="ChEBI" id="CHEBI:57692"/>
    </ligand>
</feature>
<dbReference type="OrthoDB" id="4763248at2"/>
<dbReference type="GO" id="GO:0050660">
    <property type="term" value="F:flavin adenine dinucleotide binding"/>
    <property type="evidence" value="ECO:0007669"/>
    <property type="project" value="TreeGrafter"/>
</dbReference>
<dbReference type="InterPro" id="IPR001100">
    <property type="entry name" value="Pyr_nuc-diS_OxRdtase"/>
</dbReference>
<name>A0A4Q9KIR8_9ACTN</name>
<comment type="similarity">
    <text evidence="1 11">Belongs to the class-I pyridine nucleotide-disulfide oxidoreductase family.</text>
</comment>
<dbReference type="Proteomes" id="UP000292373">
    <property type="component" value="Unassembled WGS sequence"/>
</dbReference>
<dbReference type="PROSITE" id="PS00076">
    <property type="entry name" value="PYRIDINE_REDOX_1"/>
    <property type="match status" value="1"/>
</dbReference>
<dbReference type="EC" id="1.8.1.15" evidence="14"/>
<dbReference type="EMBL" id="SDMQ01000001">
    <property type="protein sequence ID" value="TBT88496.1"/>
    <property type="molecule type" value="Genomic_DNA"/>
</dbReference>
<evidence type="ECO:0000256" key="10">
    <source>
        <dbReference type="PIRSR" id="PIRSR000350-4"/>
    </source>
</evidence>
<feature type="binding site" evidence="9">
    <location>
        <begin position="179"/>
        <end position="186"/>
    </location>
    <ligand>
        <name>NAD(+)</name>
        <dbReference type="ChEBI" id="CHEBI:57540"/>
    </ligand>
</feature>
<dbReference type="SUPFAM" id="SSF51905">
    <property type="entry name" value="FAD/NAD(P)-binding domain"/>
    <property type="match status" value="1"/>
</dbReference>
<evidence type="ECO:0000313" key="14">
    <source>
        <dbReference type="EMBL" id="TBT88496.1"/>
    </source>
</evidence>
<dbReference type="GO" id="GO:0050627">
    <property type="term" value="F:mycothione reductase [NAD(P)H] activity"/>
    <property type="evidence" value="ECO:0007669"/>
    <property type="project" value="UniProtKB-EC"/>
</dbReference>
<keyword evidence="15" id="KW-1185">Reference proteome</keyword>
<dbReference type="InterPro" id="IPR004099">
    <property type="entry name" value="Pyr_nucl-diS_OxRdtase_dimer"/>
</dbReference>
<keyword evidence="2 11" id="KW-0285">Flavoprotein</keyword>
<dbReference type="PRINTS" id="PR00411">
    <property type="entry name" value="PNDRDTASEI"/>
</dbReference>
<evidence type="ECO:0000256" key="5">
    <source>
        <dbReference type="ARBA" id="ARBA00023027"/>
    </source>
</evidence>
<evidence type="ECO:0000259" key="12">
    <source>
        <dbReference type="Pfam" id="PF02852"/>
    </source>
</evidence>
<keyword evidence="5 9" id="KW-0520">NAD</keyword>
<dbReference type="NCBIfam" id="NF005884">
    <property type="entry name" value="PRK07846.1"/>
    <property type="match status" value="1"/>
</dbReference>
<dbReference type="InterPro" id="IPR016156">
    <property type="entry name" value="FAD/NAD-linked_Rdtase_dimer_sf"/>
</dbReference>
<feature type="domain" description="FAD/NAD(P)-binding" evidence="13">
    <location>
        <begin position="4"/>
        <end position="323"/>
    </location>
</feature>
<dbReference type="InterPro" id="IPR023753">
    <property type="entry name" value="FAD/NAD-binding_dom"/>
</dbReference>
<evidence type="ECO:0000256" key="3">
    <source>
        <dbReference type="ARBA" id="ARBA00022827"/>
    </source>
</evidence>